<reference evidence="2" key="2">
    <citation type="submission" date="2020-05" db="UniProtKB">
        <authorList>
            <consortium name="EnsemblMetazoa"/>
        </authorList>
    </citation>
    <scope>IDENTIFICATION</scope>
</reference>
<evidence type="ECO:0000313" key="3">
    <source>
        <dbReference type="Proteomes" id="UP000030765"/>
    </source>
</evidence>
<name>A0A084VUC5_ANOSI</name>
<dbReference type="AlphaFoldDB" id="A0A084VUC5"/>
<dbReference type="EnsemblMetazoa" id="ASIC009170-RA">
    <property type="protein sequence ID" value="ASIC009170-PA"/>
    <property type="gene ID" value="ASIC009170"/>
</dbReference>
<sequence length="50" mass="5592">MLIHAKVAFVTIYRPVRDEKFPSPPCLPTWLGTASYTIGQVYHSSAFSHA</sequence>
<dbReference type="Proteomes" id="UP000030765">
    <property type="component" value="Unassembled WGS sequence"/>
</dbReference>
<keyword evidence="3" id="KW-1185">Reference proteome</keyword>
<dbReference type="VEuPathDB" id="VectorBase:ASIC009170"/>
<protein>
    <submittedName>
        <fullName evidence="1 2">Uncharacterized protein</fullName>
    </submittedName>
</protein>
<dbReference type="EMBL" id="ATLV01016719">
    <property type="status" value="NOT_ANNOTATED_CDS"/>
    <property type="molecule type" value="Genomic_DNA"/>
</dbReference>
<organism evidence="1">
    <name type="scientific">Anopheles sinensis</name>
    <name type="common">Mosquito</name>
    <dbReference type="NCBI Taxonomy" id="74873"/>
    <lineage>
        <taxon>Eukaryota</taxon>
        <taxon>Metazoa</taxon>
        <taxon>Ecdysozoa</taxon>
        <taxon>Arthropoda</taxon>
        <taxon>Hexapoda</taxon>
        <taxon>Insecta</taxon>
        <taxon>Pterygota</taxon>
        <taxon>Neoptera</taxon>
        <taxon>Endopterygota</taxon>
        <taxon>Diptera</taxon>
        <taxon>Nematocera</taxon>
        <taxon>Culicoidea</taxon>
        <taxon>Culicidae</taxon>
        <taxon>Anophelinae</taxon>
        <taxon>Anopheles</taxon>
    </lineage>
</organism>
<reference evidence="1 3" key="1">
    <citation type="journal article" date="2014" name="BMC Genomics">
        <title>Genome sequence of Anopheles sinensis provides insight into genetics basis of mosquito competence for malaria parasites.</title>
        <authorList>
            <person name="Zhou D."/>
            <person name="Zhang D."/>
            <person name="Ding G."/>
            <person name="Shi L."/>
            <person name="Hou Q."/>
            <person name="Ye Y."/>
            <person name="Xu Y."/>
            <person name="Zhou H."/>
            <person name="Xiong C."/>
            <person name="Li S."/>
            <person name="Yu J."/>
            <person name="Hong S."/>
            <person name="Yu X."/>
            <person name="Zou P."/>
            <person name="Chen C."/>
            <person name="Chang X."/>
            <person name="Wang W."/>
            <person name="Lv Y."/>
            <person name="Sun Y."/>
            <person name="Ma L."/>
            <person name="Shen B."/>
            <person name="Zhu C."/>
        </authorList>
    </citation>
    <scope>NUCLEOTIDE SEQUENCE [LARGE SCALE GENOMIC DNA]</scope>
</reference>
<evidence type="ECO:0000313" key="2">
    <source>
        <dbReference type="EnsemblMetazoa" id="ASIC009170-PA"/>
    </source>
</evidence>
<gene>
    <name evidence="1" type="ORF">ZHAS_00009170</name>
</gene>
<proteinExistence type="predicted"/>
<accession>A0A084VUC5</accession>
<dbReference type="EMBL" id="KE525103">
    <property type="protein sequence ID" value="KFB41569.1"/>
    <property type="molecule type" value="Genomic_DNA"/>
</dbReference>
<evidence type="ECO:0000313" key="1">
    <source>
        <dbReference type="EMBL" id="KFB41569.1"/>
    </source>
</evidence>